<dbReference type="EC" id="3.2.2.n1" evidence="2"/>
<dbReference type="GO" id="GO:0008714">
    <property type="term" value="F:AMP nucleosidase activity"/>
    <property type="evidence" value="ECO:0007669"/>
    <property type="project" value="UniProtKB-EC"/>
</dbReference>
<dbReference type="InterPro" id="IPR031100">
    <property type="entry name" value="LOG_fam"/>
</dbReference>
<comment type="caution">
    <text evidence="3">The sequence shown here is derived from an EMBL/GenBank/DDBJ whole genome shotgun (WGS) entry which is preliminary data.</text>
</comment>
<keyword evidence="2" id="KW-0203">Cytokinin biosynthesis</keyword>
<dbReference type="InterPro" id="IPR005269">
    <property type="entry name" value="LOG"/>
</dbReference>
<dbReference type="InterPro" id="IPR052341">
    <property type="entry name" value="LOG_family_nucleotidases"/>
</dbReference>
<dbReference type="PANTHER" id="PTHR43393:SF3">
    <property type="entry name" value="LYSINE DECARBOXYLASE-LIKE PROTEIN"/>
    <property type="match status" value="1"/>
</dbReference>
<organism evidence="3 4">
    <name type="scientific">Candidatus Avelusimicrobium gallicola</name>
    <dbReference type="NCBI Taxonomy" id="2562704"/>
    <lineage>
        <taxon>Bacteria</taxon>
        <taxon>Pseudomonadati</taxon>
        <taxon>Elusimicrobiota</taxon>
        <taxon>Elusimicrobia</taxon>
        <taxon>Elusimicrobiales</taxon>
        <taxon>Elusimicrobiaceae</taxon>
        <taxon>Candidatus Avelusimicrobium</taxon>
    </lineage>
</organism>
<sequence>MTKDYKDIDVDPSYIKAYEDIPLLKKDIMRPIRMELEVMKPEIYLRHFNVNETIVCFGSARVREEEEAKKKVADAEAALAQNPDDKNLQNRLYEAKGLLRLSKYYEEGRKFAKLVVEKAGDRFAIVTGGGPGLMEAANRGAFENGGRSIGFNITLPHEQHPNKYLTKNLSFLFHYFAIRKLHLVMRSKAFVVLPGGFGTFDELFEILTLVKTGKKQEIPIVLVGKEFWNDVVNIKALSSYGVISPEEAESCQIVETAEEAWDIIAKFYKID</sequence>
<dbReference type="GO" id="GO:0005829">
    <property type="term" value="C:cytosol"/>
    <property type="evidence" value="ECO:0007669"/>
    <property type="project" value="TreeGrafter"/>
</dbReference>
<dbReference type="PANTHER" id="PTHR43393">
    <property type="entry name" value="CYTOKININ RIBOSIDE 5'-MONOPHOSPHATE PHOSPHORIBOHYDROLASE"/>
    <property type="match status" value="1"/>
</dbReference>
<dbReference type="GO" id="GO:0009691">
    <property type="term" value="P:cytokinin biosynthetic process"/>
    <property type="evidence" value="ECO:0007669"/>
    <property type="project" value="UniProtKB-UniRule"/>
</dbReference>
<dbReference type="SUPFAM" id="SSF102405">
    <property type="entry name" value="MCP/YpsA-like"/>
    <property type="match status" value="1"/>
</dbReference>
<protein>
    <recommendedName>
        <fullName evidence="2">Cytokinin riboside 5'-monophosphate phosphoribohydrolase</fullName>
        <ecNumber evidence="2">3.2.2.n1</ecNumber>
    </recommendedName>
</protein>
<name>A0A928HEG6_9BACT</name>
<evidence type="ECO:0000313" key="4">
    <source>
        <dbReference type="Proteomes" id="UP000725649"/>
    </source>
</evidence>
<dbReference type="EMBL" id="SUVG01000006">
    <property type="protein sequence ID" value="MBE6421524.1"/>
    <property type="molecule type" value="Genomic_DNA"/>
</dbReference>
<comment type="catalytic activity">
    <reaction evidence="1">
        <text>AMP + H2O = D-ribose 5-phosphate + adenine</text>
        <dbReference type="Rhea" id="RHEA:20129"/>
        <dbReference type="ChEBI" id="CHEBI:15377"/>
        <dbReference type="ChEBI" id="CHEBI:16708"/>
        <dbReference type="ChEBI" id="CHEBI:78346"/>
        <dbReference type="ChEBI" id="CHEBI:456215"/>
        <dbReference type="EC" id="3.2.2.4"/>
    </reaction>
</comment>
<dbReference type="NCBIfam" id="TIGR00730">
    <property type="entry name" value="Rossman fold protein, TIGR00730 family"/>
    <property type="match status" value="1"/>
</dbReference>
<dbReference type="Pfam" id="PF03641">
    <property type="entry name" value="Lysine_decarbox"/>
    <property type="match status" value="1"/>
</dbReference>
<gene>
    <name evidence="3" type="ORF">E7027_05295</name>
</gene>
<evidence type="ECO:0000256" key="2">
    <source>
        <dbReference type="RuleBase" id="RU363015"/>
    </source>
</evidence>
<reference evidence="3" key="1">
    <citation type="submission" date="2019-04" db="EMBL/GenBank/DDBJ databases">
        <title>Evolution of Biomass-Degrading Anaerobic Consortia Revealed by Metagenomics.</title>
        <authorList>
            <person name="Peng X."/>
        </authorList>
    </citation>
    <scope>NUCLEOTIDE SEQUENCE</scope>
    <source>
        <strain evidence="3">SIG66</strain>
    </source>
</reference>
<evidence type="ECO:0000256" key="1">
    <source>
        <dbReference type="ARBA" id="ARBA00000274"/>
    </source>
</evidence>
<dbReference type="Proteomes" id="UP000725649">
    <property type="component" value="Unassembled WGS sequence"/>
</dbReference>
<evidence type="ECO:0000313" key="3">
    <source>
        <dbReference type="EMBL" id="MBE6421524.1"/>
    </source>
</evidence>
<keyword evidence="2" id="KW-0378">Hydrolase</keyword>
<comment type="similarity">
    <text evidence="2">Belongs to the LOG family.</text>
</comment>
<dbReference type="AlphaFoldDB" id="A0A928HEG6"/>
<accession>A0A928HEG6</accession>
<dbReference type="Gene3D" id="3.40.50.450">
    <property type="match status" value="1"/>
</dbReference>
<proteinExistence type="inferred from homology"/>